<dbReference type="FunFam" id="2.60.120.620:FF:000016">
    <property type="entry name" value="Ectoine hydroxylase"/>
    <property type="match status" value="1"/>
</dbReference>
<evidence type="ECO:0000313" key="13">
    <source>
        <dbReference type="Proteomes" id="UP000623010"/>
    </source>
</evidence>
<dbReference type="Gene3D" id="2.60.120.620">
    <property type="entry name" value="q2cbj1_9rhob like domain"/>
    <property type="match status" value="1"/>
</dbReference>
<evidence type="ECO:0000313" key="12">
    <source>
        <dbReference type="EMBL" id="GHA12177.1"/>
    </source>
</evidence>
<evidence type="ECO:0000256" key="10">
    <source>
        <dbReference type="NCBIfam" id="TIGR02408"/>
    </source>
</evidence>
<dbReference type="GO" id="GO:0005506">
    <property type="term" value="F:iron ion binding"/>
    <property type="evidence" value="ECO:0007669"/>
    <property type="project" value="UniProtKB-ARBA"/>
</dbReference>
<gene>
    <name evidence="12" type="primary">ectD</name>
    <name evidence="12" type="ORF">GCM10010389_58870</name>
</gene>
<comment type="function">
    <text evidence="2">Involved in the biosynthesis of 5-hydroxyectoine, called compatible solute, which helps organisms to survive extreme osmotic stress by acting as a highly soluble organic osmolyte. Catalyzes the 2-oxoglutarate-dependent selective hydroxylation of L-ectoine to yield (4S,5S)-5-hydroxyectoine.</text>
</comment>
<keyword evidence="8" id="KW-0408">Iron</keyword>
<evidence type="ECO:0000256" key="6">
    <source>
        <dbReference type="ARBA" id="ARBA00022964"/>
    </source>
</evidence>
<dbReference type="PANTHER" id="PTHR20883:SF48">
    <property type="entry name" value="ECTOINE DIOXYGENASE"/>
    <property type="match status" value="1"/>
</dbReference>
<dbReference type="RefSeq" id="WP_190060536.1">
    <property type="nucleotide sequence ID" value="NZ_BMWH01000034.1"/>
</dbReference>
<dbReference type="EMBL" id="BMWH01000034">
    <property type="protein sequence ID" value="GHA12177.1"/>
    <property type="molecule type" value="Genomic_DNA"/>
</dbReference>
<name>A0A918RTF6_9ACTN</name>
<dbReference type="GO" id="GO:0016706">
    <property type="term" value="F:2-oxoglutarate-dependent dioxygenase activity"/>
    <property type="evidence" value="ECO:0007669"/>
    <property type="project" value="InterPro"/>
</dbReference>
<comment type="catalytic activity">
    <reaction evidence="9">
        <text>L-ectoine + 2-oxoglutarate + O2 = 5-hydroxyectoine + succinate + CO2</text>
        <dbReference type="Rhea" id="RHEA:45740"/>
        <dbReference type="ChEBI" id="CHEBI:15379"/>
        <dbReference type="ChEBI" id="CHEBI:16526"/>
        <dbReference type="ChEBI" id="CHEBI:16810"/>
        <dbReference type="ChEBI" id="CHEBI:30031"/>
        <dbReference type="ChEBI" id="CHEBI:58515"/>
        <dbReference type="ChEBI" id="CHEBI:85413"/>
        <dbReference type="EC" id="1.14.11.55"/>
    </reaction>
</comment>
<evidence type="ECO:0000256" key="8">
    <source>
        <dbReference type="ARBA" id="ARBA00023004"/>
    </source>
</evidence>
<evidence type="ECO:0000256" key="11">
    <source>
        <dbReference type="SAM" id="MobiDB-lite"/>
    </source>
</evidence>
<dbReference type="SUPFAM" id="SSF51197">
    <property type="entry name" value="Clavaminate synthase-like"/>
    <property type="match status" value="1"/>
</dbReference>
<evidence type="ECO:0000256" key="2">
    <source>
        <dbReference type="ARBA" id="ARBA00004063"/>
    </source>
</evidence>
<comment type="caution">
    <text evidence="12">The sequence shown here is derived from an EMBL/GenBank/DDBJ whole genome shotgun (WGS) entry which is preliminary data.</text>
</comment>
<dbReference type="Proteomes" id="UP000623010">
    <property type="component" value="Unassembled WGS sequence"/>
</dbReference>
<evidence type="ECO:0000256" key="1">
    <source>
        <dbReference type="ARBA" id="ARBA00001954"/>
    </source>
</evidence>
<evidence type="ECO:0000256" key="9">
    <source>
        <dbReference type="ARBA" id="ARBA00049228"/>
    </source>
</evidence>
<feature type="compositionally biased region" description="Low complexity" evidence="11">
    <location>
        <begin position="1"/>
        <end position="21"/>
    </location>
</feature>
<evidence type="ECO:0000256" key="7">
    <source>
        <dbReference type="ARBA" id="ARBA00023002"/>
    </source>
</evidence>
<organism evidence="12 13">
    <name type="scientific">Streptomyces echinoruber</name>
    <dbReference type="NCBI Taxonomy" id="68898"/>
    <lineage>
        <taxon>Bacteria</taxon>
        <taxon>Bacillati</taxon>
        <taxon>Actinomycetota</taxon>
        <taxon>Actinomycetes</taxon>
        <taxon>Kitasatosporales</taxon>
        <taxon>Streptomycetaceae</taxon>
        <taxon>Streptomyces</taxon>
    </lineage>
</organism>
<evidence type="ECO:0000256" key="5">
    <source>
        <dbReference type="ARBA" id="ARBA00022723"/>
    </source>
</evidence>
<comment type="subunit">
    <text evidence="4">Homodimer.</text>
</comment>
<dbReference type="PANTHER" id="PTHR20883">
    <property type="entry name" value="PHYTANOYL-COA DIOXYGENASE DOMAIN CONTAINING 1"/>
    <property type="match status" value="1"/>
</dbReference>
<proteinExistence type="inferred from homology"/>
<dbReference type="InterPro" id="IPR008775">
    <property type="entry name" value="Phytyl_CoA_dOase-like"/>
</dbReference>
<feature type="region of interest" description="Disordered" evidence="11">
    <location>
        <begin position="1"/>
        <end position="25"/>
    </location>
</feature>
<protein>
    <recommendedName>
        <fullName evidence="10">Ectoine hydroxylase</fullName>
        <ecNumber evidence="10">1.14.11.55</ecNumber>
    </recommendedName>
</protein>
<keyword evidence="6 12" id="KW-0223">Dioxygenase</keyword>
<dbReference type="AlphaFoldDB" id="A0A918RTF6"/>
<reference evidence="12" key="2">
    <citation type="submission" date="2020-09" db="EMBL/GenBank/DDBJ databases">
        <authorList>
            <person name="Sun Q."/>
            <person name="Ohkuma M."/>
        </authorList>
    </citation>
    <scope>NUCLEOTIDE SEQUENCE</scope>
    <source>
        <strain evidence="12">JCM 5016</strain>
    </source>
</reference>
<dbReference type="Pfam" id="PF05721">
    <property type="entry name" value="PhyH"/>
    <property type="match status" value="1"/>
</dbReference>
<dbReference type="InterPro" id="IPR012774">
    <property type="entry name" value="EctD"/>
</dbReference>
<evidence type="ECO:0000256" key="3">
    <source>
        <dbReference type="ARBA" id="ARBA00007851"/>
    </source>
</evidence>
<keyword evidence="5" id="KW-0479">Metal-binding</keyword>
<keyword evidence="7" id="KW-0560">Oxidoreductase</keyword>
<reference evidence="12" key="1">
    <citation type="journal article" date="2014" name="Int. J. Syst. Evol. Microbiol.">
        <title>Complete genome sequence of Corynebacterium casei LMG S-19264T (=DSM 44701T), isolated from a smear-ripened cheese.</title>
        <authorList>
            <consortium name="US DOE Joint Genome Institute (JGI-PGF)"/>
            <person name="Walter F."/>
            <person name="Albersmeier A."/>
            <person name="Kalinowski J."/>
            <person name="Ruckert C."/>
        </authorList>
    </citation>
    <scope>NUCLEOTIDE SEQUENCE</scope>
    <source>
        <strain evidence="12">JCM 5016</strain>
    </source>
</reference>
<comment type="cofactor">
    <cofactor evidence="1">
        <name>Fe(2+)</name>
        <dbReference type="ChEBI" id="CHEBI:29033"/>
    </cofactor>
</comment>
<dbReference type="NCBIfam" id="TIGR02408">
    <property type="entry name" value="ectoine_ThpD"/>
    <property type="match status" value="1"/>
</dbReference>
<evidence type="ECO:0000256" key="4">
    <source>
        <dbReference type="ARBA" id="ARBA00011738"/>
    </source>
</evidence>
<sequence length="313" mass="34361">MTATTTPTTTTPTTTTPTTATVTDLYPTRGSSEVLLPRQEPVVWGAPDTPGPISAADLQAYERDGFLTVDRLITEEEVAVCRRELERLVGDPEIRADERAIVEPGSQEIRSVFEVHRISRVFADLVRDERVVGRARQILGSDVYVHQSRINVKPGFGANGFYWHSDFETWHAEDGLPRMRTVSVSIALTENHDTNGGLMIMPGSHRTFLGCAGATPKDNYKKSLQMQEAGTPSNEALTRLASEHGIKLFTGAPGSATWFDCNCMHGSGDNITPYPRSNVFIVFNSVENAAVEPFAAPVRRPAFLGARDFTPVR</sequence>
<comment type="similarity">
    <text evidence="3">Belongs to the PhyH family. EctD subfamily.</text>
</comment>
<keyword evidence="13" id="KW-1185">Reference proteome</keyword>
<dbReference type="EC" id="1.14.11.55" evidence="10"/>
<accession>A0A918RTF6</accession>